<protein>
    <submittedName>
        <fullName evidence="1">Uncharacterized protein</fullName>
    </submittedName>
</protein>
<comment type="caution">
    <text evidence="1">The sequence shown here is derived from an EMBL/GenBank/DDBJ whole genome shotgun (WGS) entry which is preliminary data.</text>
</comment>
<accession>A0A1E5C3K2</accession>
<sequence length="83" mass="9285">MKEMKGTHNNINYLVKVSKQEDLGGYSASFSFTTKSNDTDAEQKAYELMNSDKSVSIFKSKEDAEIAAEKCVLVCIDDGFINY</sequence>
<name>A0A1E5C3K2_9GAMM</name>
<organism evidence="1 2">
    <name type="scientific">Enterovibrio norvegicus FF-454</name>
    <dbReference type="NCBI Taxonomy" id="1185651"/>
    <lineage>
        <taxon>Bacteria</taxon>
        <taxon>Pseudomonadati</taxon>
        <taxon>Pseudomonadota</taxon>
        <taxon>Gammaproteobacteria</taxon>
        <taxon>Vibrionales</taxon>
        <taxon>Vibrionaceae</taxon>
        <taxon>Enterovibrio</taxon>
    </lineage>
</organism>
<dbReference type="Proteomes" id="UP000095039">
    <property type="component" value="Unassembled WGS sequence"/>
</dbReference>
<gene>
    <name evidence="1" type="ORF">A1OK_12250</name>
</gene>
<keyword evidence="2" id="KW-1185">Reference proteome</keyword>
<reference evidence="1 2" key="1">
    <citation type="journal article" date="2012" name="Science">
        <title>Ecological populations of bacteria act as socially cohesive units of antibiotic production and resistance.</title>
        <authorList>
            <person name="Cordero O.X."/>
            <person name="Wildschutte H."/>
            <person name="Kirkup B."/>
            <person name="Proehl S."/>
            <person name="Ngo L."/>
            <person name="Hussain F."/>
            <person name="Le Roux F."/>
            <person name="Mincer T."/>
            <person name="Polz M.F."/>
        </authorList>
    </citation>
    <scope>NUCLEOTIDE SEQUENCE [LARGE SCALE GENOMIC DNA]</scope>
    <source>
        <strain evidence="1 2">FF-454</strain>
    </source>
</reference>
<dbReference type="EMBL" id="AJWN02000070">
    <property type="protein sequence ID" value="OEE60077.1"/>
    <property type="molecule type" value="Genomic_DNA"/>
</dbReference>
<dbReference type="AlphaFoldDB" id="A0A1E5C3K2"/>
<dbReference type="RefSeq" id="WP_016962428.1">
    <property type="nucleotide sequence ID" value="NZ_AJWN02000070.1"/>
</dbReference>
<evidence type="ECO:0000313" key="2">
    <source>
        <dbReference type="Proteomes" id="UP000095039"/>
    </source>
</evidence>
<proteinExistence type="predicted"/>
<evidence type="ECO:0000313" key="1">
    <source>
        <dbReference type="EMBL" id="OEE60077.1"/>
    </source>
</evidence>